<dbReference type="Proteomes" id="UP000238206">
    <property type="component" value="Unassembled WGS sequence"/>
</dbReference>
<sequence>MMDNHSISYRQLTTTAERHIRDYVALATTAGDEIERAAMRASAVSLFAFWLSFVNSARKTANEATLQELNGDERRLLALVRSAEATAHA</sequence>
<dbReference type="EMBL" id="PUIQ01000085">
    <property type="protein sequence ID" value="PQP08744.1"/>
    <property type="molecule type" value="Genomic_DNA"/>
</dbReference>
<dbReference type="RefSeq" id="WP_105393634.1">
    <property type="nucleotide sequence ID" value="NZ_PUIQ01000085.1"/>
</dbReference>
<accession>A0A2S8I1T5</accession>
<organism evidence="1 2">
    <name type="scientific">Burkholderia cepacia</name>
    <name type="common">Pseudomonas cepacia</name>
    <dbReference type="NCBI Taxonomy" id="292"/>
    <lineage>
        <taxon>Bacteria</taxon>
        <taxon>Pseudomonadati</taxon>
        <taxon>Pseudomonadota</taxon>
        <taxon>Betaproteobacteria</taxon>
        <taxon>Burkholderiales</taxon>
        <taxon>Burkholderiaceae</taxon>
        <taxon>Burkholderia</taxon>
        <taxon>Burkholderia cepacia complex</taxon>
    </lineage>
</organism>
<name>A0A2S8I1T5_BURCE</name>
<comment type="caution">
    <text evidence="1">The sequence shown here is derived from an EMBL/GenBank/DDBJ whole genome shotgun (WGS) entry which is preliminary data.</text>
</comment>
<protein>
    <submittedName>
        <fullName evidence="1">Uncharacterized protein</fullName>
    </submittedName>
</protein>
<gene>
    <name evidence="1" type="ORF">C5615_35925</name>
</gene>
<reference evidence="1 2" key="1">
    <citation type="submission" date="2018-02" db="EMBL/GenBank/DDBJ databases">
        <title>Draft genome sequencing of Burkholderia cepacia Y14-15.</title>
        <authorList>
            <person name="Zheng B.-X."/>
        </authorList>
    </citation>
    <scope>NUCLEOTIDE SEQUENCE [LARGE SCALE GENOMIC DNA]</scope>
    <source>
        <strain evidence="1 2">Y14-15</strain>
    </source>
</reference>
<evidence type="ECO:0000313" key="1">
    <source>
        <dbReference type="EMBL" id="PQP08744.1"/>
    </source>
</evidence>
<dbReference type="AlphaFoldDB" id="A0A2S8I1T5"/>
<proteinExistence type="predicted"/>
<evidence type="ECO:0000313" key="2">
    <source>
        <dbReference type="Proteomes" id="UP000238206"/>
    </source>
</evidence>